<dbReference type="RefSeq" id="WP_230733861.1">
    <property type="nucleotide sequence ID" value="NZ_CP075567.1"/>
</dbReference>
<name>A0ABY3Q108_9PSED</name>
<dbReference type="Proteomes" id="UP001162907">
    <property type="component" value="Chromosome"/>
</dbReference>
<evidence type="ECO:0000256" key="1">
    <source>
        <dbReference type="SAM" id="MobiDB-lite"/>
    </source>
</evidence>
<dbReference type="EMBL" id="CP075567">
    <property type="protein sequence ID" value="UFP99730.1"/>
    <property type="molecule type" value="Genomic_DNA"/>
</dbReference>
<evidence type="ECO:0000313" key="2">
    <source>
        <dbReference type="EMBL" id="UFP99730.1"/>
    </source>
</evidence>
<protein>
    <submittedName>
        <fullName evidence="2">Helix-turn-helix domain-containing protein</fullName>
    </submittedName>
</protein>
<organism evidence="2 3">
    <name type="scientific">Pseudomonas fitomaticsae</name>
    <dbReference type="NCBI Taxonomy" id="2837969"/>
    <lineage>
        <taxon>Bacteria</taxon>
        <taxon>Pseudomonadati</taxon>
        <taxon>Pseudomonadota</taxon>
        <taxon>Gammaproteobacteria</taxon>
        <taxon>Pseudomonadales</taxon>
        <taxon>Pseudomonadaceae</taxon>
        <taxon>Pseudomonas</taxon>
    </lineage>
</organism>
<evidence type="ECO:0000313" key="3">
    <source>
        <dbReference type="Proteomes" id="UP001162907"/>
    </source>
</evidence>
<keyword evidence="3" id="KW-1185">Reference proteome</keyword>
<accession>A0ABY3Q108</accession>
<reference evidence="2 3" key="1">
    <citation type="journal article" date="2022" name="Int. J. Syst. Evol. Microbiol.">
        <title>Pseudomonas fitomaticsae sp. nov., isolated at Marimurtra Botanical Garden in Blanes, Catalonia, Spain.</title>
        <authorList>
            <person name="Atanasov K.E."/>
            <person name="Galbis D.M."/>
            <person name="Cornado D."/>
            <person name="Serpico A."/>
            <person name="Sanchez G."/>
            <person name="Bosch M."/>
            <person name="Ferrer A."/>
            <person name="Altabella T."/>
        </authorList>
    </citation>
    <scope>NUCLEOTIDE SEQUENCE [LARGE SCALE GENOMIC DNA]</scope>
    <source>
        <strain evidence="2 3">FIT81</strain>
    </source>
</reference>
<sequence length="294" mass="32701">MSITLIVERQDRPRGFTIIPNHILNDQRLSLKAKGLISGLLSLKSDYDRLSVEHLAKIYKTGTTLIRSGVQELKDAGYLEIEQKYDTRGYYAGYEWRLSDHPKPSVMSEISTESPYVENPHSDQPPSDHQKPTKTYKTKKLINQNTTTTPQPVSGVAVQDLRLTAPMLAETSDQVFKALEQVAPADRQRMLDELSAAIKSGTIKTTPIRWFHGVLKRYREGTFNFRPVAPQAVLEAAPSIPASKARNSPPSVKASERSGVGLEYLGKLKRATRSSNSPPPCGLTDEGPLLDYDK</sequence>
<feature type="region of interest" description="Disordered" evidence="1">
    <location>
        <begin position="269"/>
        <end position="294"/>
    </location>
</feature>
<feature type="region of interest" description="Disordered" evidence="1">
    <location>
        <begin position="102"/>
        <end position="135"/>
    </location>
</feature>
<gene>
    <name evidence="2" type="ORF">KJY40_27610</name>
</gene>
<proteinExistence type="predicted"/>